<accession>A0ACB9WLI3</accession>
<evidence type="ECO:0000313" key="2">
    <source>
        <dbReference type="Proteomes" id="UP001057452"/>
    </source>
</evidence>
<feature type="non-terminal residue" evidence="1">
    <location>
        <position position="1"/>
    </location>
</feature>
<gene>
    <name evidence="1" type="ORF">KUCAC02_003771</name>
</gene>
<dbReference type="Proteomes" id="UP001057452">
    <property type="component" value="Chromosome 14"/>
</dbReference>
<evidence type="ECO:0000313" key="1">
    <source>
        <dbReference type="EMBL" id="KAI4814582.1"/>
    </source>
</evidence>
<organism evidence="1 2">
    <name type="scientific">Chaenocephalus aceratus</name>
    <name type="common">Blackfin icefish</name>
    <name type="synonym">Chaenichthys aceratus</name>
    <dbReference type="NCBI Taxonomy" id="36190"/>
    <lineage>
        <taxon>Eukaryota</taxon>
        <taxon>Metazoa</taxon>
        <taxon>Chordata</taxon>
        <taxon>Craniata</taxon>
        <taxon>Vertebrata</taxon>
        <taxon>Euteleostomi</taxon>
        <taxon>Actinopterygii</taxon>
        <taxon>Neopterygii</taxon>
        <taxon>Teleostei</taxon>
        <taxon>Neoteleostei</taxon>
        <taxon>Acanthomorphata</taxon>
        <taxon>Eupercaria</taxon>
        <taxon>Perciformes</taxon>
        <taxon>Notothenioidei</taxon>
        <taxon>Channichthyidae</taxon>
        <taxon>Chaenocephalus</taxon>
    </lineage>
</organism>
<feature type="non-terminal residue" evidence="1">
    <location>
        <position position="92"/>
    </location>
</feature>
<proteinExistence type="predicted"/>
<reference evidence="1" key="1">
    <citation type="submission" date="2022-05" db="EMBL/GenBank/DDBJ databases">
        <title>Chromosome-level genome of Chaenocephalus aceratus.</title>
        <authorList>
            <person name="Park H."/>
        </authorList>
    </citation>
    <scope>NUCLEOTIDE SEQUENCE</scope>
    <source>
        <strain evidence="1">KU_202001</strain>
    </source>
</reference>
<protein>
    <submittedName>
        <fullName evidence="1">Uncharacterized protein</fullName>
    </submittedName>
</protein>
<dbReference type="EMBL" id="CM043798">
    <property type="protein sequence ID" value="KAI4814582.1"/>
    <property type="molecule type" value="Genomic_DNA"/>
</dbReference>
<name>A0ACB9WLI3_CHAAC</name>
<keyword evidence="2" id="KW-1185">Reference proteome</keyword>
<sequence length="92" mass="10369">PLPAVSTHSQPERRIAIIRQEEANPMKTLASVLTLLLQRLPRLGVKEGPLGEEEAECQGDETTSDRRDRSFPHYALRSQRRYMKGTAATVIK</sequence>
<comment type="caution">
    <text evidence="1">The sequence shown here is derived from an EMBL/GenBank/DDBJ whole genome shotgun (WGS) entry which is preliminary data.</text>
</comment>